<feature type="signal peptide" evidence="1">
    <location>
        <begin position="1"/>
        <end position="24"/>
    </location>
</feature>
<evidence type="ECO:0000313" key="3">
    <source>
        <dbReference type="Proteomes" id="UP000580568"/>
    </source>
</evidence>
<organism evidence="2 3">
    <name type="scientific">Clostridium fungisolvens</name>
    <dbReference type="NCBI Taxonomy" id="1604897"/>
    <lineage>
        <taxon>Bacteria</taxon>
        <taxon>Bacillati</taxon>
        <taxon>Bacillota</taxon>
        <taxon>Clostridia</taxon>
        <taxon>Eubacteriales</taxon>
        <taxon>Clostridiaceae</taxon>
        <taxon>Clostridium</taxon>
    </lineage>
</organism>
<protein>
    <recommendedName>
        <fullName evidence="4">Amidase</fullName>
    </recommendedName>
</protein>
<evidence type="ECO:0008006" key="4">
    <source>
        <dbReference type="Google" id="ProtNLM"/>
    </source>
</evidence>
<sequence length="305" mass="34084">MSKSKFFLALFMAVSLIIPTQALAANKNSVKTTTVNQTVSKQNSTWLWDTQQIVKNSDNILNFAVANNVKNIYLQVNYSLNLDYYKSFIKKASSKNISVQALDGDPDWVSDGGVYKQQQFFDWVTKYQKSALANEKFNGVHLDVEPYLNTQYSQNMNGVLANYQSLLLNAVSNTNALGIQLAIDIPFWFDGVTYNTKYGTGNLAEWIIKNVKNVVIMAYRDTAAGTNGIISVVSKELSLGKQYGTTVTVGVETQKSSEGDNISFYEEGQAYMNQELNKVYTSYSGNSSFGGFAIHHIMSWMVLRK</sequence>
<dbReference type="RefSeq" id="WP_183276105.1">
    <property type="nucleotide sequence ID" value="NZ_BLZR01000001.1"/>
</dbReference>
<evidence type="ECO:0000313" key="2">
    <source>
        <dbReference type="EMBL" id="GFP74554.1"/>
    </source>
</evidence>
<reference evidence="2 3" key="1">
    <citation type="submission" date="2020-07" db="EMBL/GenBank/DDBJ databases">
        <title>A new beta-1,3-glucan-decomposing anaerobic bacterium isolated from anoxic soil subjected to biological soil disinfestation.</title>
        <authorList>
            <person name="Ueki A."/>
            <person name="Tonouchi A."/>
        </authorList>
    </citation>
    <scope>NUCLEOTIDE SEQUENCE [LARGE SCALE GENOMIC DNA]</scope>
    <source>
        <strain evidence="2 3">TW1</strain>
    </source>
</reference>
<proteinExistence type="predicted"/>
<gene>
    <name evidence="2" type="ORF">bsdtw1_00609</name>
</gene>
<dbReference type="AlphaFoldDB" id="A0A6V8SBD9"/>
<dbReference type="Proteomes" id="UP000580568">
    <property type="component" value="Unassembled WGS sequence"/>
</dbReference>
<evidence type="ECO:0000256" key="1">
    <source>
        <dbReference type="SAM" id="SignalP"/>
    </source>
</evidence>
<comment type="caution">
    <text evidence="2">The sequence shown here is derived from an EMBL/GenBank/DDBJ whole genome shotgun (WGS) entry which is preliminary data.</text>
</comment>
<feature type="chain" id="PRO_5028458230" description="Amidase" evidence="1">
    <location>
        <begin position="25"/>
        <end position="305"/>
    </location>
</feature>
<accession>A0A6V8SBD9</accession>
<keyword evidence="3" id="KW-1185">Reference proteome</keyword>
<dbReference type="EMBL" id="BLZR01000001">
    <property type="protein sequence ID" value="GFP74554.1"/>
    <property type="molecule type" value="Genomic_DNA"/>
</dbReference>
<keyword evidence="1" id="KW-0732">Signal</keyword>
<name>A0A6V8SBD9_9CLOT</name>